<evidence type="ECO:0000313" key="1">
    <source>
        <dbReference type="EMBL" id="MFC6012570.1"/>
    </source>
</evidence>
<name>A0ABW1JTZ7_9NOCA</name>
<dbReference type="RefSeq" id="WP_378606355.1">
    <property type="nucleotide sequence ID" value="NZ_JBHSQN010000010.1"/>
</dbReference>
<sequence length="156" mass="17415">MDVEKMLANISESELVTTRLSNELLSRSDVIPVLAKALESGPEKRFPALIALRYASKALISELFPVLFDRSLETNGLIGLVHDRIFRLDRSELSELLARNVEALLSRNDLTWEEYTRVCTLLDIGGFSELLSRVVEHAAASGDPDIQEVAQDYRVG</sequence>
<proteinExistence type="predicted"/>
<organism evidence="1 2">
    <name type="scientific">Nocardia lasii</name>
    <dbReference type="NCBI Taxonomy" id="1616107"/>
    <lineage>
        <taxon>Bacteria</taxon>
        <taxon>Bacillati</taxon>
        <taxon>Actinomycetota</taxon>
        <taxon>Actinomycetes</taxon>
        <taxon>Mycobacteriales</taxon>
        <taxon>Nocardiaceae</taxon>
        <taxon>Nocardia</taxon>
    </lineage>
</organism>
<evidence type="ECO:0000313" key="2">
    <source>
        <dbReference type="Proteomes" id="UP001596223"/>
    </source>
</evidence>
<accession>A0ABW1JTZ7</accession>
<comment type="caution">
    <text evidence="1">The sequence shown here is derived from an EMBL/GenBank/DDBJ whole genome shotgun (WGS) entry which is preliminary data.</text>
</comment>
<dbReference type="EMBL" id="JBHSQN010000010">
    <property type="protein sequence ID" value="MFC6012570.1"/>
    <property type="molecule type" value="Genomic_DNA"/>
</dbReference>
<keyword evidence="2" id="KW-1185">Reference proteome</keyword>
<reference evidence="2" key="1">
    <citation type="journal article" date="2019" name="Int. J. Syst. Evol. Microbiol.">
        <title>The Global Catalogue of Microorganisms (GCM) 10K type strain sequencing project: providing services to taxonomists for standard genome sequencing and annotation.</title>
        <authorList>
            <consortium name="The Broad Institute Genomics Platform"/>
            <consortium name="The Broad Institute Genome Sequencing Center for Infectious Disease"/>
            <person name="Wu L."/>
            <person name="Ma J."/>
        </authorList>
    </citation>
    <scope>NUCLEOTIDE SEQUENCE [LARGE SCALE GENOMIC DNA]</scope>
    <source>
        <strain evidence="2">CCUG 36956</strain>
    </source>
</reference>
<dbReference type="Proteomes" id="UP001596223">
    <property type="component" value="Unassembled WGS sequence"/>
</dbReference>
<protein>
    <submittedName>
        <fullName evidence="1">Uncharacterized protein</fullName>
    </submittedName>
</protein>
<gene>
    <name evidence="1" type="ORF">ACFP3H_16050</name>
</gene>